<organism evidence="1 2">
    <name type="scientific">Sutterella wadsworthensis 2_1_59BFAA</name>
    <dbReference type="NCBI Taxonomy" id="742823"/>
    <lineage>
        <taxon>Bacteria</taxon>
        <taxon>Pseudomonadati</taxon>
        <taxon>Pseudomonadota</taxon>
        <taxon>Betaproteobacteria</taxon>
        <taxon>Burkholderiales</taxon>
        <taxon>Sutterellaceae</taxon>
        <taxon>Sutterella</taxon>
    </lineage>
</organism>
<sequence length="294" mass="32230">MLNRKSIERALARAAGHQDESVVARLALFAPALLKAADLRAQLAAEAPEWTDEEIEAARLGKETLLSLRPVRIDSERFLQTVDAIAAALLDNDEIEGDMLEACRAIDWRRFASAELLESAGRDPMGYLHAVEVHAGEDDLLDIFLLPVLGLALRVFLDEAADEGSRRIARTGTDTTHHNRPLHCPVCGSDAAVASVTDTPLNGHVKQLWCTCCGAHWVFERIRCAVCGDQAVSDLSYIHDETDETRRLHVCAGCHAAFPTIFAGEELNFCADVEQIVMTGLELFYQNAVEGKEA</sequence>
<dbReference type="GO" id="GO:0005829">
    <property type="term" value="C:cytosol"/>
    <property type="evidence" value="ECO:0007669"/>
    <property type="project" value="TreeGrafter"/>
</dbReference>
<dbReference type="STRING" id="742823.HMPREF9465_01563"/>
<comment type="caution">
    <text evidence="1">The sequence shown here is derived from an EMBL/GenBank/DDBJ whole genome shotgun (WGS) entry which is preliminary data.</text>
</comment>
<gene>
    <name evidence="1" type="ORF">HMPREF9465_01563</name>
</gene>
<dbReference type="PANTHER" id="PTHR37689:SF1">
    <property type="entry name" value="PROTEIN FDHE"/>
    <property type="match status" value="1"/>
</dbReference>
<keyword evidence="2" id="KW-1185">Reference proteome</keyword>
<dbReference type="GO" id="GO:0051604">
    <property type="term" value="P:protein maturation"/>
    <property type="evidence" value="ECO:0007669"/>
    <property type="project" value="TreeGrafter"/>
</dbReference>
<name>K1JW72_9BURK</name>
<dbReference type="GO" id="GO:0008199">
    <property type="term" value="F:ferric iron binding"/>
    <property type="evidence" value="ECO:0007669"/>
    <property type="project" value="TreeGrafter"/>
</dbReference>
<protein>
    <recommendedName>
        <fullName evidence="3">Formate dehydrogenase accessory protein FdhE</fullName>
    </recommendedName>
</protein>
<dbReference type="RefSeq" id="WP_005435801.1">
    <property type="nucleotide sequence ID" value="NZ_JH815517.1"/>
</dbReference>
<evidence type="ECO:0000313" key="2">
    <source>
        <dbReference type="Proteomes" id="UP000005835"/>
    </source>
</evidence>
<dbReference type="AlphaFoldDB" id="K1JW72"/>
<dbReference type="HOGENOM" id="CLU_915059_0_0_4"/>
<dbReference type="eggNOG" id="COG3058">
    <property type="taxonomic scope" value="Bacteria"/>
</dbReference>
<dbReference type="PATRIC" id="fig|742823.3.peg.1554"/>
<dbReference type="PANTHER" id="PTHR37689">
    <property type="entry name" value="PROTEIN FDHE"/>
    <property type="match status" value="1"/>
</dbReference>
<accession>K1JW72</accession>
<reference evidence="1 2" key="1">
    <citation type="submission" date="2012-05" db="EMBL/GenBank/DDBJ databases">
        <title>The Genome Sequence of Sutterella wadsworthensis 2_1_59BFAA.</title>
        <authorList>
            <consortium name="The Broad Institute Genome Sequencing Platform"/>
            <person name="Earl A."/>
            <person name="Ward D."/>
            <person name="Feldgarden M."/>
            <person name="Gevers D."/>
            <person name="Daigneault M."/>
            <person name="Strauss J."/>
            <person name="Allen-Vercoe E."/>
            <person name="Walker B."/>
            <person name="Young S.K."/>
            <person name="Zeng Q."/>
            <person name="Gargeya S."/>
            <person name="Fitzgerald M."/>
            <person name="Haas B."/>
            <person name="Abouelleil A."/>
            <person name="Alvarado L."/>
            <person name="Arachchi H.M."/>
            <person name="Berlin A.M."/>
            <person name="Chapman S.B."/>
            <person name="Goldberg J."/>
            <person name="Griggs A."/>
            <person name="Gujja S."/>
            <person name="Hansen M."/>
            <person name="Howarth C."/>
            <person name="Imamovic A."/>
            <person name="Larimer J."/>
            <person name="McCowen C."/>
            <person name="Montmayeur A."/>
            <person name="Murphy C."/>
            <person name="Neiman D."/>
            <person name="Pearson M."/>
            <person name="Priest M."/>
            <person name="Roberts A."/>
            <person name="Saif S."/>
            <person name="Shea T."/>
            <person name="Sisk P."/>
            <person name="Sykes S."/>
            <person name="Wortman J."/>
            <person name="Nusbaum C."/>
            <person name="Birren B."/>
        </authorList>
    </citation>
    <scope>NUCLEOTIDE SEQUENCE [LARGE SCALE GENOMIC DNA]</scope>
    <source>
        <strain evidence="1 2">2_1_59BFAA</strain>
    </source>
</reference>
<dbReference type="EMBL" id="ADMG01000035">
    <property type="protein sequence ID" value="EKB30873.1"/>
    <property type="molecule type" value="Genomic_DNA"/>
</dbReference>
<proteinExistence type="predicted"/>
<evidence type="ECO:0008006" key="3">
    <source>
        <dbReference type="Google" id="ProtNLM"/>
    </source>
</evidence>
<dbReference type="CDD" id="cd16341">
    <property type="entry name" value="FdhE"/>
    <property type="match status" value="1"/>
</dbReference>
<dbReference type="OrthoDB" id="9811074at2"/>
<evidence type="ECO:0000313" key="1">
    <source>
        <dbReference type="EMBL" id="EKB30873.1"/>
    </source>
</evidence>
<dbReference type="InterPro" id="IPR024064">
    <property type="entry name" value="FdhE-like_sf"/>
</dbReference>
<dbReference type="SUPFAM" id="SSF144020">
    <property type="entry name" value="FdhE-like"/>
    <property type="match status" value="1"/>
</dbReference>
<dbReference type="Proteomes" id="UP000005835">
    <property type="component" value="Unassembled WGS sequence"/>
</dbReference>
<dbReference type="InterPro" id="IPR006452">
    <property type="entry name" value="Formate_DH_accessory"/>
</dbReference>
<dbReference type="Gene3D" id="3.90.1670.10">
    <property type="entry name" value="FdhE-like domain"/>
    <property type="match status" value="1"/>
</dbReference>